<feature type="compositionally biased region" description="Basic and acidic residues" evidence="1">
    <location>
        <begin position="79"/>
        <end position="92"/>
    </location>
</feature>
<evidence type="ECO:0000256" key="1">
    <source>
        <dbReference type="SAM" id="MobiDB-lite"/>
    </source>
</evidence>
<organism evidence="2 3">
    <name type="scientific">Aspergillus taichungensis</name>
    <dbReference type="NCBI Taxonomy" id="482145"/>
    <lineage>
        <taxon>Eukaryota</taxon>
        <taxon>Fungi</taxon>
        <taxon>Dikarya</taxon>
        <taxon>Ascomycota</taxon>
        <taxon>Pezizomycotina</taxon>
        <taxon>Eurotiomycetes</taxon>
        <taxon>Eurotiomycetidae</taxon>
        <taxon>Eurotiales</taxon>
        <taxon>Aspergillaceae</taxon>
        <taxon>Aspergillus</taxon>
        <taxon>Aspergillus subgen. Circumdati</taxon>
    </lineage>
</organism>
<reference evidence="3" key="1">
    <citation type="submission" date="2017-12" db="EMBL/GenBank/DDBJ databases">
        <authorList>
            <consortium name="DOE Joint Genome Institute"/>
            <person name="Mondo S.J."/>
            <person name="Kjaerbolling I."/>
            <person name="Vesth T.C."/>
            <person name="Frisvad J.C."/>
            <person name="Nybo J.L."/>
            <person name="Theobald S."/>
            <person name="Kuo A."/>
            <person name="Bowyer P."/>
            <person name="Matsuda Y."/>
            <person name="Lyhne E.K."/>
            <person name="Kogle M.E."/>
            <person name="Clum A."/>
            <person name="Lipzen A."/>
            <person name="Salamov A."/>
            <person name="Ngan C.Y."/>
            <person name="Daum C."/>
            <person name="Chiniquy J."/>
            <person name="Barry K."/>
            <person name="LaButti K."/>
            <person name="Haridas S."/>
            <person name="Simmons B.A."/>
            <person name="Magnuson J.K."/>
            <person name="Mortensen U.H."/>
            <person name="Larsen T.O."/>
            <person name="Grigoriev I.V."/>
            <person name="Baker S.E."/>
            <person name="Andersen M.R."/>
            <person name="Nordberg H.P."/>
            <person name="Cantor M.N."/>
            <person name="Hua S.X."/>
        </authorList>
    </citation>
    <scope>NUCLEOTIDE SEQUENCE [LARGE SCALE GENOMIC DNA]</scope>
    <source>
        <strain evidence="3">IBT 19404</strain>
    </source>
</reference>
<feature type="region of interest" description="Disordered" evidence="1">
    <location>
        <begin position="133"/>
        <end position="156"/>
    </location>
</feature>
<gene>
    <name evidence="2" type="ORF">BDW42DRAFT_196490</name>
</gene>
<name>A0A2J5HKC0_9EURO</name>
<sequence length="486" mass="55580">MAQAPQPPGNNFVTFVGRRLTQLYEYDRVAIYGFLQNAATGQLRVHGVPEGREAHLRTLQGQILELCVNVDQNYLNESERRLRGKQARERDRRKGQKLTPAERTKRALFDAECSDWTAGRQIRAAGNRFIAGPDLTPNQHIRRERHPNSFEPGWDNLKDDEKSSKFVTIPVQWLEYPRPGGNNPPRRWRYFNPYDLLGLFLSVLGLAPPGANRERFYLPLTAVLARWCSQIGGTRAGGIGPLPYMLQCTWIPTPGQQDPFFLGASLGGYDCPDRKTGNWFRELRYARYEIVESFVDPVPDLGQQGGNPNEFNFDWTVKFMRFDPTRRQMAIINELVRVAVNQGVVARADMPAADRRALNTAFRTAIDEMRRVRDLREFFDRLQAASAEKNLQQLQTAMNKLWDDVEKAMKDVRFGNCAETYPFVNLLLPRMGENVRTSRGLALERSATWEYKYPANIHDGLKPPCGNCKELLRNLGFPDPNTFIAT</sequence>
<protein>
    <submittedName>
        <fullName evidence="2">Uncharacterized protein</fullName>
    </submittedName>
</protein>
<dbReference type="OrthoDB" id="5350472at2759"/>
<dbReference type="AlphaFoldDB" id="A0A2J5HKC0"/>
<feature type="region of interest" description="Disordered" evidence="1">
    <location>
        <begin position="79"/>
        <end position="102"/>
    </location>
</feature>
<evidence type="ECO:0000313" key="2">
    <source>
        <dbReference type="EMBL" id="PLN77510.1"/>
    </source>
</evidence>
<dbReference type="Proteomes" id="UP000235023">
    <property type="component" value="Unassembled WGS sequence"/>
</dbReference>
<proteinExistence type="predicted"/>
<evidence type="ECO:0000313" key="3">
    <source>
        <dbReference type="Proteomes" id="UP000235023"/>
    </source>
</evidence>
<dbReference type="EMBL" id="KZ559594">
    <property type="protein sequence ID" value="PLN77510.1"/>
    <property type="molecule type" value="Genomic_DNA"/>
</dbReference>
<keyword evidence="3" id="KW-1185">Reference proteome</keyword>
<accession>A0A2J5HKC0</accession>